<dbReference type="RefSeq" id="WP_184195398.1">
    <property type="nucleotide sequence ID" value="NZ_BMOX01000094.1"/>
</dbReference>
<dbReference type="EMBL" id="JACIIV010000004">
    <property type="protein sequence ID" value="MBB6226522.1"/>
    <property type="molecule type" value="Genomic_DNA"/>
</dbReference>
<reference evidence="1 2" key="1">
    <citation type="submission" date="2020-08" db="EMBL/GenBank/DDBJ databases">
        <title>Genomic Encyclopedia of Type Strains, Phase IV (KMG-IV): sequencing the most valuable type-strain genomes for metagenomic binning, comparative biology and taxonomic classification.</title>
        <authorList>
            <person name="Goeker M."/>
        </authorList>
    </citation>
    <scope>NUCLEOTIDE SEQUENCE [LARGE SCALE GENOMIC DNA]</scope>
    <source>
        <strain evidence="1 2">DSM 102189</strain>
    </source>
</reference>
<sequence>MESVATEDIDRDLADLFTLLDGPRPLVDWFEYRAWLEFTRFLRANYELADELEAAEEGWPESEADFVALLARSRGELAAMGSYRTETERLFLLLRDQGSPLFERICELYCRYRAQIDFVNEAAAAVAIAKGIVQDLWMGLPITTFIALLIKSRLLDKTCDCGNRG</sequence>
<name>A0A841LBJ5_9SPHN</name>
<organism evidence="1 2">
    <name type="scientific">Polymorphobacter multimanifer</name>
    <dbReference type="NCBI Taxonomy" id="1070431"/>
    <lineage>
        <taxon>Bacteria</taxon>
        <taxon>Pseudomonadati</taxon>
        <taxon>Pseudomonadota</taxon>
        <taxon>Alphaproteobacteria</taxon>
        <taxon>Sphingomonadales</taxon>
        <taxon>Sphingosinicellaceae</taxon>
        <taxon>Polymorphobacter</taxon>
    </lineage>
</organism>
<keyword evidence="2" id="KW-1185">Reference proteome</keyword>
<comment type="caution">
    <text evidence="1">The sequence shown here is derived from an EMBL/GenBank/DDBJ whole genome shotgun (WGS) entry which is preliminary data.</text>
</comment>
<accession>A0A841LBJ5</accession>
<gene>
    <name evidence="1" type="ORF">FHS79_000679</name>
</gene>
<dbReference type="AlphaFoldDB" id="A0A841LBJ5"/>
<evidence type="ECO:0000313" key="1">
    <source>
        <dbReference type="EMBL" id="MBB6226522.1"/>
    </source>
</evidence>
<protein>
    <submittedName>
        <fullName evidence="1">Uncharacterized protein</fullName>
    </submittedName>
</protein>
<evidence type="ECO:0000313" key="2">
    <source>
        <dbReference type="Proteomes" id="UP000538147"/>
    </source>
</evidence>
<proteinExistence type="predicted"/>
<dbReference type="Proteomes" id="UP000538147">
    <property type="component" value="Unassembled WGS sequence"/>
</dbReference>